<evidence type="ECO:0000313" key="4">
    <source>
        <dbReference type="Proteomes" id="UP001597214"/>
    </source>
</evidence>
<keyword evidence="4" id="KW-1185">Reference proteome</keyword>
<gene>
    <name evidence="3" type="ORF">ACFSCX_08160</name>
</gene>
<reference evidence="4" key="1">
    <citation type="journal article" date="2019" name="Int. J. Syst. Evol. Microbiol.">
        <title>The Global Catalogue of Microorganisms (GCM) 10K type strain sequencing project: providing services to taxonomists for standard genome sequencing and annotation.</title>
        <authorList>
            <consortium name="The Broad Institute Genomics Platform"/>
            <consortium name="The Broad Institute Genome Sequencing Center for Infectious Disease"/>
            <person name="Wu L."/>
            <person name="Ma J."/>
        </authorList>
    </citation>
    <scope>NUCLEOTIDE SEQUENCE [LARGE SCALE GENOMIC DNA]</scope>
    <source>
        <strain evidence="4">CCUG 49339</strain>
    </source>
</reference>
<dbReference type="InterPro" id="IPR048421">
    <property type="entry name" value="YqgU_beta-prop"/>
</dbReference>
<dbReference type="Pfam" id="PF21101">
    <property type="entry name" value="YqgU"/>
    <property type="match status" value="1"/>
</dbReference>
<dbReference type="EMBL" id="JBHUEM010000009">
    <property type="protein sequence ID" value="MFD1736537.1"/>
    <property type="molecule type" value="Genomic_DNA"/>
</dbReference>
<proteinExistence type="predicted"/>
<evidence type="ECO:0000256" key="1">
    <source>
        <dbReference type="SAM" id="SignalP"/>
    </source>
</evidence>
<protein>
    <recommendedName>
        <fullName evidence="2">YqgU-like 6-bladed beta-propeller domain-containing protein</fullName>
    </recommendedName>
</protein>
<evidence type="ECO:0000313" key="3">
    <source>
        <dbReference type="EMBL" id="MFD1736537.1"/>
    </source>
</evidence>
<sequence length="377" mass="43797">MSVLIRFFVWFIICASFSILSACNSFETDGYTLAPMKEYTFDYKVQPSGQFFGEKTIIPLQVKGDYFNSVADWYDNQTILYITNGTQGSKIYRYNIFNGESELFYETKDQIITLQANPSRRYFVVHTAVTSYEANLVLLDHKGKEALKWGVGSIELQFVWNPFNEHELFVTSFLDDWSFETYVLSVQTKTVTNPEVNQPFIQWVDTTKVAYLKWDEENTSFNAPLYVYDLESGKEEKMIDQILAFQSFKDILLTVTSAQMKSIYQLYDQKSLKVIQEFTLPMINTFSDRWWVPNFDYHSGSKQLYLFKPTAIGSEPESLSFIQFSTETGEGTQLLKNTENRPISISPDGELCLIGFQFEEILDIKNRTVHFFVKQSF</sequence>
<organism evidence="3 4">
    <name type="scientific">Bacillus salitolerans</name>
    <dbReference type="NCBI Taxonomy" id="1437434"/>
    <lineage>
        <taxon>Bacteria</taxon>
        <taxon>Bacillati</taxon>
        <taxon>Bacillota</taxon>
        <taxon>Bacilli</taxon>
        <taxon>Bacillales</taxon>
        <taxon>Bacillaceae</taxon>
        <taxon>Bacillus</taxon>
    </lineage>
</organism>
<keyword evidence="1" id="KW-0732">Signal</keyword>
<accession>A0ABW4LN63</accession>
<feature type="chain" id="PRO_5045261444" description="YqgU-like 6-bladed beta-propeller domain-containing protein" evidence="1">
    <location>
        <begin position="22"/>
        <end position="377"/>
    </location>
</feature>
<evidence type="ECO:0000259" key="2">
    <source>
        <dbReference type="Pfam" id="PF21101"/>
    </source>
</evidence>
<name>A0ABW4LN63_9BACI</name>
<dbReference type="RefSeq" id="WP_377927698.1">
    <property type="nucleotide sequence ID" value="NZ_JBHUEM010000009.1"/>
</dbReference>
<dbReference type="Proteomes" id="UP001597214">
    <property type="component" value="Unassembled WGS sequence"/>
</dbReference>
<feature type="signal peptide" evidence="1">
    <location>
        <begin position="1"/>
        <end position="21"/>
    </location>
</feature>
<comment type="caution">
    <text evidence="3">The sequence shown here is derived from an EMBL/GenBank/DDBJ whole genome shotgun (WGS) entry which is preliminary data.</text>
</comment>
<dbReference type="PROSITE" id="PS51257">
    <property type="entry name" value="PROKAR_LIPOPROTEIN"/>
    <property type="match status" value="1"/>
</dbReference>
<feature type="domain" description="YqgU-like 6-bladed beta-propeller" evidence="2">
    <location>
        <begin position="95"/>
        <end position="355"/>
    </location>
</feature>
<dbReference type="SUPFAM" id="SSF69322">
    <property type="entry name" value="Tricorn protease domain 2"/>
    <property type="match status" value="1"/>
</dbReference>